<feature type="coiled-coil region" evidence="1">
    <location>
        <begin position="97"/>
        <end position="124"/>
    </location>
</feature>
<keyword evidence="2" id="KW-0472">Membrane</keyword>
<keyword evidence="1" id="KW-0175">Coiled coil</keyword>
<evidence type="ECO:0000313" key="3">
    <source>
        <dbReference type="EMBL" id="KAK5048429.1"/>
    </source>
</evidence>
<sequence>MRAVISFLAVISVGAIIPILALISLGTIIPILALISMGAIISNSRTLSDGPDGELRRRGVTRTNDWDIVGNRAAFRHELESIESVLYNTVVPTNSAAAILRDKAAALRLQLEELEAMEARQASQRMQHSMYRAMLSDIPILAQGAPARAGQRSEAVSGGTAVPGYADAHVSLDGSTQLEEYINHLKIAEQPKTECYLRWTIVVTSGATSA</sequence>
<evidence type="ECO:0000256" key="1">
    <source>
        <dbReference type="SAM" id="Coils"/>
    </source>
</evidence>
<dbReference type="EMBL" id="JAVRRF010000058">
    <property type="protein sequence ID" value="KAK5048429.1"/>
    <property type="molecule type" value="Genomic_DNA"/>
</dbReference>
<feature type="transmembrane region" description="Helical" evidence="2">
    <location>
        <begin position="6"/>
        <end position="35"/>
    </location>
</feature>
<evidence type="ECO:0000256" key="2">
    <source>
        <dbReference type="SAM" id="Phobius"/>
    </source>
</evidence>
<keyword evidence="2" id="KW-0812">Transmembrane</keyword>
<evidence type="ECO:0000313" key="4">
    <source>
        <dbReference type="Proteomes" id="UP001345691"/>
    </source>
</evidence>
<accession>A0ABR0IV21</accession>
<gene>
    <name evidence="3" type="ORF">LTR69_011368</name>
</gene>
<protein>
    <submittedName>
        <fullName evidence="3">Uncharacterized protein</fullName>
    </submittedName>
</protein>
<keyword evidence="2" id="KW-1133">Transmembrane helix</keyword>
<reference evidence="3 4" key="1">
    <citation type="submission" date="2023-08" db="EMBL/GenBank/DDBJ databases">
        <title>Black Yeasts Isolated from many extreme environments.</title>
        <authorList>
            <person name="Coleine C."/>
            <person name="Stajich J.E."/>
            <person name="Selbmann L."/>
        </authorList>
    </citation>
    <scope>NUCLEOTIDE SEQUENCE [LARGE SCALE GENOMIC DNA]</scope>
    <source>
        <strain evidence="3 4">CCFEE 6328</strain>
    </source>
</reference>
<name>A0ABR0IV21_9EURO</name>
<dbReference type="Proteomes" id="UP001345691">
    <property type="component" value="Unassembled WGS sequence"/>
</dbReference>
<organism evidence="3 4">
    <name type="scientific">Exophiala sideris</name>
    <dbReference type="NCBI Taxonomy" id="1016849"/>
    <lineage>
        <taxon>Eukaryota</taxon>
        <taxon>Fungi</taxon>
        <taxon>Dikarya</taxon>
        <taxon>Ascomycota</taxon>
        <taxon>Pezizomycotina</taxon>
        <taxon>Eurotiomycetes</taxon>
        <taxon>Chaetothyriomycetidae</taxon>
        <taxon>Chaetothyriales</taxon>
        <taxon>Herpotrichiellaceae</taxon>
        <taxon>Exophiala</taxon>
    </lineage>
</organism>
<proteinExistence type="predicted"/>
<comment type="caution">
    <text evidence="3">The sequence shown here is derived from an EMBL/GenBank/DDBJ whole genome shotgun (WGS) entry which is preliminary data.</text>
</comment>
<keyword evidence="4" id="KW-1185">Reference proteome</keyword>